<organism evidence="1 2">
    <name type="scientific">Ceratitis capitata</name>
    <name type="common">Mediterranean fruit fly</name>
    <name type="synonym">Tephritis capitata</name>
    <dbReference type="NCBI Taxonomy" id="7213"/>
    <lineage>
        <taxon>Eukaryota</taxon>
        <taxon>Metazoa</taxon>
        <taxon>Ecdysozoa</taxon>
        <taxon>Arthropoda</taxon>
        <taxon>Hexapoda</taxon>
        <taxon>Insecta</taxon>
        <taxon>Pterygota</taxon>
        <taxon>Neoptera</taxon>
        <taxon>Endopterygota</taxon>
        <taxon>Diptera</taxon>
        <taxon>Brachycera</taxon>
        <taxon>Muscomorpha</taxon>
        <taxon>Tephritoidea</taxon>
        <taxon>Tephritidae</taxon>
        <taxon>Ceratitis</taxon>
        <taxon>Ceratitis</taxon>
    </lineage>
</organism>
<gene>
    <name evidence="1" type="ORF">CCAP1982_LOCUS12561</name>
</gene>
<proteinExistence type="predicted"/>
<dbReference type="Proteomes" id="UP000606786">
    <property type="component" value="Unassembled WGS sequence"/>
</dbReference>
<dbReference type="AlphaFoldDB" id="A0A811UZV5"/>
<evidence type="ECO:0000313" key="2">
    <source>
        <dbReference type="Proteomes" id="UP000606786"/>
    </source>
</evidence>
<reference evidence="1" key="1">
    <citation type="submission" date="2020-11" db="EMBL/GenBank/DDBJ databases">
        <authorList>
            <person name="Whitehead M."/>
        </authorList>
    </citation>
    <scope>NUCLEOTIDE SEQUENCE</scope>
    <source>
        <strain evidence="1">EGII</strain>
    </source>
</reference>
<evidence type="ECO:0000313" key="1">
    <source>
        <dbReference type="EMBL" id="CAD7004141.1"/>
    </source>
</evidence>
<protein>
    <submittedName>
        <fullName evidence="1">(Mediterranean fruit fly) hypothetical protein</fullName>
    </submittedName>
</protein>
<keyword evidence="2" id="KW-1185">Reference proteome</keyword>
<accession>A0A811UZV5</accession>
<name>A0A811UZV5_CERCA</name>
<comment type="caution">
    <text evidence="1">The sequence shown here is derived from an EMBL/GenBank/DDBJ whole genome shotgun (WGS) entry which is preliminary data.</text>
</comment>
<dbReference type="EMBL" id="CAJHJT010000034">
    <property type="protein sequence ID" value="CAD7004141.1"/>
    <property type="molecule type" value="Genomic_DNA"/>
</dbReference>
<sequence length="137" mass="15573">MVNKYLLVTSRAAGKRGEMSGEYGDMVVTNLMQTISKWQYGGNNDLCALRLLRASAMWFLSRRRFDSVTSGWKFRFRFESLASDTCLELDAATQHIFIIAVPAVAVTATVARAIPPPTYIQQRYYRWFEQIIATSCS</sequence>